<dbReference type="InterPro" id="IPR011852">
    <property type="entry name" value="TRAP_TAXI"/>
</dbReference>
<accession>A0ABU0CVW9</accession>
<organism evidence="2 3">
    <name type="scientific">Caldalkalibacillus uzonensis</name>
    <dbReference type="NCBI Taxonomy" id="353224"/>
    <lineage>
        <taxon>Bacteria</taxon>
        <taxon>Bacillati</taxon>
        <taxon>Bacillota</taxon>
        <taxon>Bacilli</taxon>
        <taxon>Bacillales</taxon>
        <taxon>Bacillaceae</taxon>
        <taxon>Caldalkalibacillus</taxon>
    </lineage>
</organism>
<dbReference type="NCBIfam" id="TIGR02122">
    <property type="entry name" value="TRAP_TAXI"/>
    <property type="match status" value="1"/>
</dbReference>
<dbReference type="SUPFAM" id="SSF53850">
    <property type="entry name" value="Periplasmic binding protein-like II"/>
    <property type="match status" value="1"/>
</dbReference>
<gene>
    <name evidence="2" type="ORF">J2S00_002468</name>
</gene>
<evidence type="ECO:0000313" key="2">
    <source>
        <dbReference type="EMBL" id="MDQ0339675.1"/>
    </source>
</evidence>
<dbReference type="PANTHER" id="PTHR42941">
    <property type="entry name" value="SLL1037 PROTEIN"/>
    <property type="match status" value="1"/>
</dbReference>
<dbReference type="Gene3D" id="3.40.190.10">
    <property type="entry name" value="Periplasmic binding protein-like II"/>
    <property type="match status" value="2"/>
</dbReference>
<dbReference type="RefSeq" id="WP_307340041.1">
    <property type="nucleotide sequence ID" value="NZ_JAUSUQ010000009.1"/>
</dbReference>
<reference evidence="2 3" key="1">
    <citation type="submission" date="2023-07" db="EMBL/GenBank/DDBJ databases">
        <title>Genomic Encyclopedia of Type Strains, Phase IV (KMG-IV): sequencing the most valuable type-strain genomes for metagenomic binning, comparative biology and taxonomic classification.</title>
        <authorList>
            <person name="Goeker M."/>
        </authorList>
    </citation>
    <scope>NUCLEOTIDE SEQUENCE [LARGE SCALE GENOMIC DNA]</scope>
    <source>
        <strain evidence="2 3">DSM 17740</strain>
    </source>
</reference>
<feature type="chain" id="PRO_5045449404" evidence="1">
    <location>
        <begin position="24"/>
        <end position="327"/>
    </location>
</feature>
<keyword evidence="1" id="KW-0732">Signal</keyword>
<dbReference type="CDD" id="cd13520">
    <property type="entry name" value="PBP2_TAXI_TRAP"/>
    <property type="match status" value="1"/>
</dbReference>
<evidence type="ECO:0000256" key="1">
    <source>
        <dbReference type="SAM" id="SignalP"/>
    </source>
</evidence>
<keyword evidence="2" id="KW-0675">Receptor</keyword>
<keyword evidence="3" id="KW-1185">Reference proteome</keyword>
<proteinExistence type="predicted"/>
<dbReference type="Pfam" id="PF16868">
    <property type="entry name" value="NMT1_3"/>
    <property type="match status" value="1"/>
</dbReference>
<dbReference type="PANTHER" id="PTHR42941:SF1">
    <property type="entry name" value="SLL1037 PROTEIN"/>
    <property type="match status" value="1"/>
</dbReference>
<dbReference type="PROSITE" id="PS51257">
    <property type="entry name" value="PROKAR_LIPOPROTEIN"/>
    <property type="match status" value="1"/>
</dbReference>
<evidence type="ECO:0000313" key="3">
    <source>
        <dbReference type="Proteomes" id="UP001232445"/>
    </source>
</evidence>
<comment type="caution">
    <text evidence="2">The sequence shown here is derived from an EMBL/GenBank/DDBJ whole genome shotgun (WGS) entry which is preliminary data.</text>
</comment>
<sequence>MNKKLLILMASVIVLMIMLTGCGDSETGSDGSSVSLQFPTASTTGTIYPLGSAMANLWHEELGYQVSAQASNGGVHNLNLLKDGEADISFATVGIIWEAYHGERSFEGRQYDDVRIIAGLYYNPNQFVVRAEAGIGSIADIKGKRFAPGASGSTPEVESSIILTEYGLNYPDDIQANFVGFTEAIDLMRNNQIDGALIQAGLPTAAVTEMTSTAGGKLIGIDPEIRASLMEKYPWYSDFVIPAGTYDNQDEDVETLAIKMMLIADASVDEEVIYNLVKTMWENVEKLESAHPIVEQFDINQATTDLAGIPLHPGAEKYYKETGVLTE</sequence>
<name>A0ABU0CVW9_9BACI</name>
<protein>
    <submittedName>
        <fullName evidence="2">TRAP transporter TAXI family solute receptor</fullName>
    </submittedName>
</protein>
<feature type="signal peptide" evidence="1">
    <location>
        <begin position="1"/>
        <end position="23"/>
    </location>
</feature>
<dbReference type="Proteomes" id="UP001232445">
    <property type="component" value="Unassembled WGS sequence"/>
</dbReference>
<dbReference type="EMBL" id="JAUSUQ010000009">
    <property type="protein sequence ID" value="MDQ0339675.1"/>
    <property type="molecule type" value="Genomic_DNA"/>
</dbReference>